<proteinExistence type="predicted"/>
<sequence>MADITDLIMEDHAWFREQFARLDLLRGDAASDAEALHTVWRPLADRLDLHAAAEEEIFYPQLLRVGEEDPAAETLDAIGDHNDIRDGVRDADAAPIGGDAWWDGVTRTRLANDEHMAEEEREGLADFRRTAAAGLRESLGRRFTTYFEQHPHAETVRRDLDPETYVDTVENALDRTTEDPSLGIGSLRAVGGFRDTDSLESAGNTKGPGPQ</sequence>
<name>A0A6P2CB48_9NOCA</name>
<dbReference type="Gene3D" id="1.20.120.520">
    <property type="entry name" value="nmb1532 protein domain like"/>
    <property type="match status" value="1"/>
</dbReference>
<dbReference type="Proteomes" id="UP000471120">
    <property type="component" value="Unassembled WGS sequence"/>
</dbReference>
<reference evidence="3 4" key="1">
    <citation type="submission" date="2018-07" db="EMBL/GenBank/DDBJ databases">
        <title>Genome sequence of Rhodococcus rhodnii ATCC 35071 from Rhodnius prolixus.</title>
        <authorList>
            <person name="Patel V."/>
            <person name="Vogel K.J."/>
        </authorList>
    </citation>
    <scope>NUCLEOTIDE SEQUENCE [LARGE SCALE GENOMIC DNA]</scope>
    <source>
        <strain evidence="3 4">ATCC 35071</strain>
    </source>
</reference>
<evidence type="ECO:0000259" key="2">
    <source>
        <dbReference type="Pfam" id="PF01814"/>
    </source>
</evidence>
<evidence type="ECO:0000256" key="1">
    <source>
        <dbReference type="SAM" id="MobiDB-lite"/>
    </source>
</evidence>
<dbReference type="Pfam" id="PF01814">
    <property type="entry name" value="Hemerythrin"/>
    <property type="match status" value="1"/>
</dbReference>
<evidence type="ECO:0000313" key="3">
    <source>
        <dbReference type="EMBL" id="TXG89765.1"/>
    </source>
</evidence>
<dbReference type="CDD" id="cd12108">
    <property type="entry name" value="Hr-like"/>
    <property type="match status" value="1"/>
</dbReference>
<organism evidence="3 4">
    <name type="scientific">Rhodococcus rhodnii</name>
    <dbReference type="NCBI Taxonomy" id="38312"/>
    <lineage>
        <taxon>Bacteria</taxon>
        <taxon>Bacillati</taxon>
        <taxon>Actinomycetota</taxon>
        <taxon>Actinomycetes</taxon>
        <taxon>Mycobacteriales</taxon>
        <taxon>Nocardiaceae</taxon>
        <taxon>Rhodococcus</taxon>
    </lineage>
</organism>
<comment type="caution">
    <text evidence="3">The sequence shown here is derived from an EMBL/GenBank/DDBJ whole genome shotgun (WGS) entry which is preliminary data.</text>
</comment>
<evidence type="ECO:0000313" key="4">
    <source>
        <dbReference type="Proteomes" id="UP000471120"/>
    </source>
</evidence>
<dbReference type="AlphaFoldDB" id="A0A6P2CB48"/>
<dbReference type="InterPro" id="IPR012312">
    <property type="entry name" value="Hemerythrin-like"/>
</dbReference>
<dbReference type="RefSeq" id="WP_010837843.1">
    <property type="nucleotide sequence ID" value="NZ_QRCM01000001.1"/>
</dbReference>
<accession>A0A6P2CB48</accession>
<feature type="domain" description="Hemerythrin-like" evidence="2">
    <location>
        <begin position="4"/>
        <end position="122"/>
    </location>
</feature>
<protein>
    <submittedName>
        <fullName evidence="3">Hemerythrin domain-containing protein</fullName>
    </submittedName>
</protein>
<gene>
    <name evidence="3" type="ORF">DW322_05495</name>
</gene>
<dbReference type="EMBL" id="QRCM01000001">
    <property type="protein sequence ID" value="TXG89765.1"/>
    <property type="molecule type" value="Genomic_DNA"/>
</dbReference>
<feature type="region of interest" description="Disordered" evidence="1">
    <location>
        <begin position="176"/>
        <end position="211"/>
    </location>
</feature>